<proteinExistence type="inferred from homology"/>
<evidence type="ECO:0000256" key="3">
    <source>
        <dbReference type="ARBA" id="ARBA00022643"/>
    </source>
</evidence>
<evidence type="ECO:0000259" key="5">
    <source>
        <dbReference type="Pfam" id="PF00724"/>
    </source>
</evidence>
<dbReference type="OrthoDB" id="1663137at2759"/>
<reference evidence="6 7" key="2">
    <citation type="journal article" date="2012" name="Open Biol.">
        <title>Characteristics of nucleosomes and linker DNA regions on the genome of the basidiomycete Mixia osmundae revealed by mono- and dinucleosome mapping.</title>
        <authorList>
            <person name="Nishida H."/>
            <person name="Kondo S."/>
            <person name="Matsumoto T."/>
            <person name="Suzuki Y."/>
            <person name="Yoshikawa H."/>
            <person name="Taylor T.D."/>
            <person name="Sugiyama J."/>
        </authorList>
    </citation>
    <scope>NUCLEOTIDE SEQUENCE [LARGE SCALE GENOMIC DNA]</scope>
    <source>
        <strain evidence="7">CBS 9802 / IAM 14324 / JCM 22182 / KY 12970</strain>
    </source>
</reference>
<evidence type="ECO:0000313" key="6">
    <source>
        <dbReference type="EMBL" id="GAA94511.1"/>
    </source>
</evidence>
<keyword evidence="7" id="KW-1185">Reference proteome</keyword>
<comment type="similarity">
    <text evidence="1">Belongs to the NADH:flavin oxidoreductase/NADH oxidase family.</text>
</comment>
<evidence type="ECO:0000256" key="4">
    <source>
        <dbReference type="ARBA" id="ARBA00023002"/>
    </source>
</evidence>
<reference evidence="6 7" key="1">
    <citation type="journal article" date="2011" name="J. Gen. Appl. Microbiol.">
        <title>Draft genome sequencing of the enigmatic basidiomycete Mixia osmundae.</title>
        <authorList>
            <person name="Nishida H."/>
            <person name="Nagatsuka Y."/>
            <person name="Sugiyama J."/>
        </authorList>
    </citation>
    <scope>NUCLEOTIDE SEQUENCE [LARGE SCALE GENOMIC DNA]</scope>
    <source>
        <strain evidence="7">CBS 9802 / IAM 14324 / JCM 22182 / KY 12970</strain>
    </source>
</reference>
<keyword evidence="3" id="KW-0288">FMN</keyword>
<keyword evidence="2" id="KW-0285">Flavoprotein</keyword>
<dbReference type="EMBL" id="BABT02000037">
    <property type="protein sequence ID" value="GAA94511.1"/>
    <property type="molecule type" value="Genomic_DNA"/>
</dbReference>
<dbReference type="AlphaFoldDB" id="G7DVA1"/>
<comment type="caution">
    <text evidence="6">The sequence shown here is derived from an EMBL/GenBank/DDBJ whole genome shotgun (WGS) entry which is preliminary data.</text>
</comment>
<sequence length="407" mass="44080">MADISSQLSLPHSKKIATNRLLKAAMTEHLCAYNEIDMSQSGRPTPELIELYRVWGKGVPGIIVTGNIMIDREHLEHRTNAIIDDRSDNFVPDYAKVAEAAKANGSLIIGQLSHVGRQCSSDIQKHPVAASAVQLPANAMHSYEMPTALEQAGIDKIIGQFAHAAHVLYKAGFDGVQLHAAHGYLLSGFLSNRTNKRLDKYGGSLDNRARLLLEVIAAVKERIGDSDFSISVKLNSQDFVDEGFTEADSAAVCHMLDQAQVDFVEVSGGSYEKSGFNHSLQRESTIKREGYFIALCEQLRPQMRNMRLVCTGGFRTVGAMNAALASGALDMCGIGRPLCAEPLLVDHMMKGQTEAAKASLLPNVPGLPIIAGTLQLQQIGRCQPILDLSQPAHVAGFITKLKAMHAS</sequence>
<dbReference type="GO" id="GO:0010181">
    <property type="term" value="F:FMN binding"/>
    <property type="evidence" value="ECO:0007669"/>
    <property type="project" value="InterPro"/>
</dbReference>
<dbReference type="InterPro" id="IPR001155">
    <property type="entry name" value="OxRdtase_FMN_N"/>
</dbReference>
<evidence type="ECO:0000313" key="7">
    <source>
        <dbReference type="Proteomes" id="UP000009131"/>
    </source>
</evidence>
<keyword evidence="4" id="KW-0560">Oxidoreductase</keyword>
<dbReference type="InParanoid" id="G7DVA1"/>
<dbReference type="Pfam" id="PF00724">
    <property type="entry name" value="Oxidored_FMN"/>
    <property type="match status" value="1"/>
</dbReference>
<organism evidence="6 7">
    <name type="scientific">Mixia osmundae (strain CBS 9802 / IAM 14324 / JCM 22182 / KY 12970)</name>
    <dbReference type="NCBI Taxonomy" id="764103"/>
    <lineage>
        <taxon>Eukaryota</taxon>
        <taxon>Fungi</taxon>
        <taxon>Dikarya</taxon>
        <taxon>Basidiomycota</taxon>
        <taxon>Pucciniomycotina</taxon>
        <taxon>Mixiomycetes</taxon>
        <taxon>Mixiales</taxon>
        <taxon>Mixiaceae</taxon>
        <taxon>Mixia</taxon>
    </lineage>
</organism>
<dbReference type="PANTHER" id="PTHR43656">
    <property type="entry name" value="BINDING OXIDOREDUCTASE, PUTATIVE (AFU_ORTHOLOGUE AFUA_2G08260)-RELATED"/>
    <property type="match status" value="1"/>
</dbReference>
<dbReference type="InterPro" id="IPR013785">
    <property type="entry name" value="Aldolase_TIM"/>
</dbReference>
<dbReference type="HOGENOM" id="CLU_012153_6_3_1"/>
<evidence type="ECO:0000256" key="2">
    <source>
        <dbReference type="ARBA" id="ARBA00022630"/>
    </source>
</evidence>
<dbReference type="GO" id="GO:0016491">
    <property type="term" value="F:oxidoreductase activity"/>
    <property type="evidence" value="ECO:0007669"/>
    <property type="project" value="UniProtKB-KW"/>
</dbReference>
<feature type="domain" description="NADH:flavin oxidoreductase/NADH oxidase N-terminal" evidence="5">
    <location>
        <begin position="19"/>
        <end position="351"/>
    </location>
</feature>
<accession>G7DVA1</accession>
<dbReference type="SUPFAM" id="SSF51395">
    <property type="entry name" value="FMN-linked oxidoreductases"/>
    <property type="match status" value="1"/>
</dbReference>
<dbReference type="PANTHER" id="PTHR43656:SF5">
    <property type="entry name" value="NADH:FLAVIN OXIDOREDUCTASE_NADH OXIDASE N-TERMINAL DOMAIN-CONTAINING PROTEIN"/>
    <property type="match status" value="1"/>
</dbReference>
<gene>
    <name evidence="6" type="primary">Mo01163</name>
    <name evidence="6" type="ORF">E5Q_01163</name>
</gene>
<evidence type="ECO:0000256" key="1">
    <source>
        <dbReference type="ARBA" id="ARBA00005979"/>
    </source>
</evidence>
<dbReference type="InterPro" id="IPR051799">
    <property type="entry name" value="NADH_flavin_oxidoreductase"/>
</dbReference>
<dbReference type="STRING" id="764103.G7DVA1"/>
<dbReference type="Gene3D" id="3.20.20.70">
    <property type="entry name" value="Aldolase class I"/>
    <property type="match status" value="1"/>
</dbReference>
<name>G7DVA1_MIXOS</name>
<dbReference type="eggNOG" id="KOG0134">
    <property type="taxonomic scope" value="Eukaryota"/>
</dbReference>
<protein>
    <recommendedName>
        <fullName evidence="5">NADH:flavin oxidoreductase/NADH oxidase N-terminal domain-containing protein</fullName>
    </recommendedName>
</protein>
<dbReference type="Proteomes" id="UP000009131">
    <property type="component" value="Unassembled WGS sequence"/>
</dbReference>